<feature type="chain" id="PRO_5040350786" description="WSC domain-containing protein" evidence="1">
    <location>
        <begin position="18"/>
        <end position="377"/>
    </location>
</feature>
<dbReference type="PROSITE" id="PS51212">
    <property type="entry name" value="WSC"/>
    <property type="match status" value="1"/>
</dbReference>
<proteinExistence type="predicted"/>
<gene>
    <name evidence="3" type="ORF">M406DRAFT_333015</name>
</gene>
<keyword evidence="4" id="KW-1185">Reference proteome</keyword>
<feature type="domain" description="WSC" evidence="2">
    <location>
        <begin position="39"/>
        <end position="138"/>
    </location>
</feature>
<dbReference type="Proteomes" id="UP000803844">
    <property type="component" value="Unassembled WGS sequence"/>
</dbReference>
<dbReference type="AlphaFoldDB" id="A0A9P4XY33"/>
<sequence length="377" mass="42838">MYATIAATALLVALGSAGPLTPRDIGHGAVLNPPQNPAEWAYQGCWAGDIMSLAHKASYVDEAGMTQQTCASFCGGHGLTAAGIHQGGECRCWDFMSAAPEHLKQLDETKCNLPCAGGDVDQACGASGEDHTVILVHVEAVGESETLWAEKGPEYSKAFGLDVEGCPKCPSCRPCPKPYPYPPRLPTLYPTTWLTRTTTSLWLAKHTFKHNFYDLIHWKYKHSIDEHWLAEYIGYINKHNLNNHIKYQFCCDFNKLINYTDKYNNILKHFNYEYYIAKHINKHTVNNYIINKFIAIILINSILEHHIHNTLKHINKHYITKHIDEHPNKHIKFIIQLIVRLNIQPIFKSVNYQSNNQLNCQLNCQLNYQPIDNQLSI</sequence>
<dbReference type="OrthoDB" id="2019572at2759"/>
<dbReference type="EMBL" id="MU032350">
    <property type="protein sequence ID" value="KAF3762645.1"/>
    <property type="molecule type" value="Genomic_DNA"/>
</dbReference>
<accession>A0A9P4XY33</accession>
<dbReference type="SMART" id="SM00321">
    <property type="entry name" value="WSC"/>
    <property type="match status" value="1"/>
</dbReference>
<feature type="signal peptide" evidence="1">
    <location>
        <begin position="1"/>
        <end position="17"/>
    </location>
</feature>
<dbReference type="GeneID" id="63837930"/>
<evidence type="ECO:0000256" key="1">
    <source>
        <dbReference type="SAM" id="SignalP"/>
    </source>
</evidence>
<protein>
    <recommendedName>
        <fullName evidence="2">WSC domain-containing protein</fullName>
    </recommendedName>
</protein>
<evidence type="ECO:0000313" key="4">
    <source>
        <dbReference type="Proteomes" id="UP000803844"/>
    </source>
</evidence>
<comment type="caution">
    <text evidence="3">The sequence shown here is derived from an EMBL/GenBank/DDBJ whole genome shotgun (WGS) entry which is preliminary data.</text>
</comment>
<keyword evidence="1" id="KW-0732">Signal</keyword>
<organism evidence="3 4">
    <name type="scientific">Cryphonectria parasitica (strain ATCC 38755 / EP155)</name>
    <dbReference type="NCBI Taxonomy" id="660469"/>
    <lineage>
        <taxon>Eukaryota</taxon>
        <taxon>Fungi</taxon>
        <taxon>Dikarya</taxon>
        <taxon>Ascomycota</taxon>
        <taxon>Pezizomycotina</taxon>
        <taxon>Sordariomycetes</taxon>
        <taxon>Sordariomycetidae</taxon>
        <taxon>Diaporthales</taxon>
        <taxon>Cryphonectriaceae</taxon>
        <taxon>Cryphonectria-Endothia species complex</taxon>
        <taxon>Cryphonectria</taxon>
    </lineage>
</organism>
<dbReference type="InterPro" id="IPR002889">
    <property type="entry name" value="WSC_carb-bd"/>
</dbReference>
<dbReference type="Pfam" id="PF01822">
    <property type="entry name" value="WSC"/>
    <property type="match status" value="1"/>
</dbReference>
<name>A0A9P4XY33_CRYP1</name>
<evidence type="ECO:0000313" key="3">
    <source>
        <dbReference type="EMBL" id="KAF3762645.1"/>
    </source>
</evidence>
<dbReference type="RefSeq" id="XP_040773624.1">
    <property type="nucleotide sequence ID" value="XM_040920801.1"/>
</dbReference>
<reference evidence="3" key="1">
    <citation type="journal article" date="2020" name="Phytopathology">
        <title>Genome sequence of the chestnut blight fungus Cryphonectria parasitica EP155: A fundamental resource for an archetypical invasive plant pathogen.</title>
        <authorList>
            <person name="Crouch J.A."/>
            <person name="Dawe A."/>
            <person name="Aerts A."/>
            <person name="Barry K."/>
            <person name="Churchill A.C.L."/>
            <person name="Grimwood J."/>
            <person name="Hillman B."/>
            <person name="Milgroom M.G."/>
            <person name="Pangilinan J."/>
            <person name="Smith M."/>
            <person name="Salamov A."/>
            <person name="Schmutz J."/>
            <person name="Yadav J."/>
            <person name="Grigoriev I.V."/>
            <person name="Nuss D."/>
        </authorList>
    </citation>
    <scope>NUCLEOTIDE SEQUENCE</scope>
    <source>
        <strain evidence="3">EP155</strain>
    </source>
</reference>
<evidence type="ECO:0000259" key="2">
    <source>
        <dbReference type="PROSITE" id="PS51212"/>
    </source>
</evidence>